<evidence type="ECO:0000256" key="1">
    <source>
        <dbReference type="SAM" id="Coils"/>
    </source>
</evidence>
<sequence length="351" mass="38121">MQEQTTQRDYWLCQLAGWGALACVGVLSSSSGDTQQMLRFALAKSFCMVTGLGLSHVWRLQLKRRAWVDRATGIPFGRIIAGLLVLAVLQTGCLLAADLAFRDGALLRDPSTGPVDYAMLFVLWFAIFAVWTLCYAVALARRRAQRAELEKLKLEVSVKDAELRALQFQVNPHFFFNSLNSIRALIYEDAPAAAHAVSQLAGMMRQRLQTDQTGTIPLGAEMAAVSAYLGIEKLRFDERLRAHIDIDPALAATPVPPMVVQTLVENAIKHGVERTVAPCEVRISARLGADGLVHVEICNQGRLAASSTSTRLGLSNAIQRLALQCGPQASCVLAEEGGWVRATVTLPQGAA</sequence>
<evidence type="ECO:0000313" key="4">
    <source>
        <dbReference type="EMBL" id="MDC3986050.1"/>
    </source>
</evidence>
<proteinExistence type="predicted"/>
<dbReference type="PANTHER" id="PTHR34220:SF7">
    <property type="entry name" value="SENSOR HISTIDINE KINASE YPDA"/>
    <property type="match status" value="1"/>
</dbReference>
<dbReference type="EMBL" id="JAGTJJ010000034">
    <property type="protein sequence ID" value="MDC3986050.1"/>
    <property type="molecule type" value="Genomic_DNA"/>
</dbReference>
<name>A0A9X3XB78_9BACT</name>
<dbReference type="Gene3D" id="3.30.565.10">
    <property type="entry name" value="Histidine kinase-like ATPase, C-terminal domain"/>
    <property type="match status" value="1"/>
</dbReference>
<feature type="transmembrane region" description="Helical" evidence="2">
    <location>
        <begin position="37"/>
        <end position="58"/>
    </location>
</feature>
<comment type="caution">
    <text evidence="4">The sequence shown here is derived from an EMBL/GenBank/DDBJ whole genome shotgun (WGS) entry which is preliminary data.</text>
</comment>
<dbReference type="PANTHER" id="PTHR34220">
    <property type="entry name" value="SENSOR HISTIDINE KINASE YPDA"/>
    <property type="match status" value="1"/>
</dbReference>
<keyword evidence="2" id="KW-1133">Transmembrane helix</keyword>
<dbReference type="Pfam" id="PF06580">
    <property type="entry name" value="His_kinase"/>
    <property type="match status" value="1"/>
</dbReference>
<keyword evidence="1" id="KW-0175">Coiled coil</keyword>
<keyword evidence="4" id="KW-0808">Transferase</keyword>
<reference evidence="4 5" key="1">
    <citation type="submission" date="2021-04" db="EMBL/GenBank/DDBJ databases">
        <title>Genome analysis of Polyangium sp.</title>
        <authorList>
            <person name="Li Y."/>
            <person name="Wang J."/>
        </authorList>
    </citation>
    <scope>NUCLEOTIDE SEQUENCE [LARGE SCALE GENOMIC DNA]</scope>
    <source>
        <strain evidence="4 5">SDU14</strain>
    </source>
</reference>
<feature type="transmembrane region" description="Helical" evidence="2">
    <location>
        <begin position="117"/>
        <end position="140"/>
    </location>
</feature>
<accession>A0A9X3XB78</accession>
<organism evidence="4 5">
    <name type="scientific">Polyangium jinanense</name>
    <dbReference type="NCBI Taxonomy" id="2829994"/>
    <lineage>
        <taxon>Bacteria</taxon>
        <taxon>Pseudomonadati</taxon>
        <taxon>Myxococcota</taxon>
        <taxon>Polyangia</taxon>
        <taxon>Polyangiales</taxon>
        <taxon>Polyangiaceae</taxon>
        <taxon>Polyangium</taxon>
    </lineage>
</organism>
<dbReference type="InterPro" id="IPR010559">
    <property type="entry name" value="Sig_transdc_His_kin_internal"/>
</dbReference>
<dbReference type="InterPro" id="IPR050640">
    <property type="entry name" value="Bact_2-comp_sensor_kinase"/>
</dbReference>
<dbReference type="GO" id="GO:0000155">
    <property type="term" value="F:phosphorelay sensor kinase activity"/>
    <property type="evidence" value="ECO:0007669"/>
    <property type="project" value="InterPro"/>
</dbReference>
<keyword evidence="4" id="KW-0418">Kinase</keyword>
<keyword evidence="2" id="KW-0812">Transmembrane</keyword>
<protein>
    <submittedName>
        <fullName evidence="4">Histidine kinase</fullName>
    </submittedName>
</protein>
<feature type="transmembrane region" description="Helical" evidence="2">
    <location>
        <begin position="12"/>
        <end position="31"/>
    </location>
</feature>
<feature type="domain" description="Signal transduction histidine kinase internal region" evidence="3">
    <location>
        <begin position="161"/>
        <end position="240"/>
    </location>
</feature>
<dbReference type="GO" id="GO:0016020">
    <property type="term" value="C:membrane"/>
    <property type="evidence" value="ECO:0007669"/>
    <property type="project" value="InterPro"/>
</dbReference>
<evidence type="ECO:0000313" key="5">
    <source>
        <dbReference type="Proteomes" id="UP001151081"/>
    </source>
</evidence>
<gene>
    <name evidence="4" type="ORF">KEG57_36570</name>
</gene>
<evidence type="ECO:0000256" key="2">
    <source>
        <dbReference type="SAM" id="Phobius"/>
    </source>
</evidence>
<dbReference type="InterPro" id="IPR036890">
    <property type="entry name" value="HATPase_C_sf"/>
</dbReference>
<keyword evidence="5" id="KW-1185">Reference proteome</keyword>
<dbReference type="Proteomes" id="UP001151081">
    <property type="component" value="Unassembled WGS sequence"/>
</dbReference>
<feature type="transmembrane region" description="Helical" evidence="2">
    <location>
        <begin position="79"/>
        <end position="97"/>
    </location>
</feature>
<feature type="coiled-coil region" evidence="1">
    <location>
        <begin position="135"/>
        <end position="164"/>
    </location>
</feature>
<dbReference type="RefSeq" id="WP_272424389.1">
    <property type="nucleotide sequence ID" value="NZ_JAGTJJ010000034.1"/>
</dbReference>
<dbReference type="AlphaFoldDB" id="A0A9X3XB78"/>
<evidence type="ECO:0000259" key="3">
    <source>
        <dbReference type="Pfam" id="PF06580"/>
    </source>
</evidence>
<keyword evidence="2" id="KW-0472">Membrane</keyword>
<dbReference type="SUPFAM" id="SSF55874">
    <property type="entry name" value="ATPase domain of HSP90 chaperone/DNA topoisomerase II/histidine kinase"/>
    <property type="match status" value="1"/>
</dbReference>